<dbReference type="SMART" id="SM01177">
    <property type="entry name" value="DUF4210"/>
    <property type="match status" value="1"/>
</dbReference>
<dbReference type="AlphaFoldDB" id="A0AAD1SBQ8"/>
<dbReference type="Pfam" id="PF13915">
    <property type="entry name" value="DUF4210"/>
    <property type="match status" value="1"/>
</dbReference>
<feature type="region of interest" description="Disordered" evidence="1">
    <location>
        <begin position="166"/>
        <end position="198"/>
    </location>
</feature>
<feature type="region of interest" description="Disordered" evidence="1">
    <location>
        <begin position="74"/>
        <end position="94"/>
    </location>
</feature>
<evidence type="ECO:0000256" key="1">
    <source>
        <dbReference type="SAM" id="MobiDB-lite"/>
    </source>
</evidence>
<organism evidence="3 4">
    <name type="scientific">Pelobates cultripes</name>
    <name type="common">Western spadefoot toad</name>
    <dbReference type="NCBI Taxonomy" id="61616"/>
    <lineage>
        <taxon>Eukaryota</taxon>
        <taxon>Metazoa</taxon>
        <taxon>Chordata</taxon>
        <taxon>Craniata</taxon>
        <taxon>Vertebrata</taxon>
        <taxon>Euteleostomi</taxon>
        <taxon>Amphibia</taxon>
        <taxon>Batrachia</taxon>
        <taxon>Anura</taxon>
        <taxon>Pelobatoidea</taxon>
        <taxon>Pelobatidae</taxon>
        <taxon>Pelobates</taxon>
    </lineage>
</organism>
<protein>
    <recommendedName>
        <fullName evidence="2">Atos-like conserved domain-containing protein</fullName>
    </recommendedName>
</protein>
<name>A0AAD1SBQ8_PELCU</name>
<sequence length="601" mass="65033">MRVPVGPTGALRCGALWAHRGFSKPHCTSSSLHPYNYTSLSGGISSPLAGLSHLLWRPNPAGSMRHIQMETEPTEEAGANNNHPADGSSANPGQAAVLETGQDCRVRVGYPENELKLQKVYHISITSPPSSPVQPGPKACCHQALKRSPPHQLLPEPARSPKRALWGQARNDGPRGPSHLDGDHPCCSSLGEEEEDTFEDGLLSEEMQLCGSAQHFSHSGLRVIEHRAEDFPSRDVPCRRLAVHTSTNPSCRRTDSLSPPPSISLHSTAPKEKPLVSSEGLPNTLEDSGKPNSTNPWGFYQAVEAPSSSQHILDHVLHKIAHLESLVEKDSQDHQGSSHANGSLVVETESDGTLKEPLTPHVHGQKMQEGANLSSSEMTPPGLPRLSMPGTSNAAVKRKLLPSSETVDSCSEDEGQSKRWRGGETCQALHGACRSTDSKAAPFWNHLLPAARNAQKSPSDCTSRRLKRGLRLKSRSLRSLRKGPFSRSCNGNWATSCISRSLLGNFEESILRGRFAPSGQIEGFTAEIGASGSYCPQHVTLPVEVTYFHISEHSMPSPFLGVIDLDAVGKKGYSVPSTGTIQVVSLVILERQNGWHLCMWS</sequence>
<dbReference type="InterPro" id="IPR025261">
    <property type="entry name" value="Atos-like_cons_dom"/>
</dbReference>
<dbReference type="Proteomes" id="UP001295444">
    <property type="component" value="Chromosome 05"/>
</dbReference>
<dbReference type="EMBL" id="OW240916">
    <property type="protein sequence ID" value="CAH2296875.1"/>
    <property type="molecule type" value="Genomic_DNA"/>
</dbReference>
<dbReference type="PANTHER" id="PTHR13199:SF12">
    <property type="entry name" value="ATOS HOMOLOG PROTEIN B"/>
    <property type="match status" value="1"/>
</dbReference>
<keyword evidence="4" id="KW-1185">Reference proteome</keyword>
<evidence type="ECO:0000313" key="3">
    <source>
        <dbReference type="EMBL" id="CAH2296875.1"/>
    </source>
</evidence>
<gene>
    <name evidence="3" type="ORF">PECUL_23A030042</name>
</gene>
<evidence type="ECO:0000259" key="2">
    <source>
        <dbReference type="SMART" id="SM01177"/>
    </source>
</evidence>
<feature type="domain" description="Atos-like conserved" evidence="2">
    <location>
        <begin position="502"/>
        <end position="560"/>
    </location>
</feature>
<feature type="region of interest" description="Disordered" evidence="1">
    <location>
        <begin position="245"/>
        <end position="299"/>
    </location>
</feature>
<reference evidence="3" key="1">
    <citation type="submission" date="2022-03" db="EMBL/GenBank/DDBJ databases">
        <authorList>
            <person name="Alioto T."/>
            <person name="Alioto T."/>
            <person name="Gomez Garrido J."/>
        </authorList>
    </citation>
    <scope>NUCLEOTIDE SEQUENCE</scope>
</reference>
<feature type="compositionally biased region" description="Polar residues" evidence="1">
    <location>
        <begin position="79"/>
        <end position="92"/>
    </location>
</feature>
<feature type="region of interest" description="Disordered" evidence="1">
    <location>
        <begin position="347"/>
        <end position="391"/>
    </location>
</feature>
<dbReference type="PANTHER" id="PTHR13199">
    <property type="entry name" value="GH03947P"/>
    <property type="match status" value="1"/>
</dbReference>
<proteinExistence type="predicted"/>
<dbReference type="InterPro" id="IPR051506">
    <property type="entry name" value="ATOS_Transcription_Regulators"/>
</dbReference>
<accession>A0AAD1SBQ8</accession>
<evidence type="ECO:0000313" key="4">
    <source>
        <dbReference type="Proteomes" id="UP001295444"/>
    </source>
</evidence>